<accession>A0A157NVM3</accession>
<feature type="region of interest" description="Disordered" evidence="1">
    <location>
        <begin position="137"/>
        <end position="168"/>
    </location>
</feature>
<dbReference type="Proteomes" id="UP000077037">
    <property type="component" value="Unassembled WGS sequence"/>
</dbReference>
<evidence type="ECO:0000256" key="1">
    <source>
        <dbReference type="SAM" id="MobiDB-lite"/>
    </source>
</evidence>
<evidence type="ECO:0000313" key="2">
    <source>
        <dbReference type="EMBL" id="SAI25402.1"/>
    </source>
</evidence>
<proteinExistence type="predicted"/>
<dbReference type="EMBL" id="FKBS01000014">
    <property type="protein sequence ID" value="SAI25402.1"/>
    <property type="molecule type" value="Genomic_DNA"/>
</dbReference>
<dbReference type="AlphaFoldDB" id="A0A157NVM3"/>
<dbReference type="InterPro" id="IPR053716">
    <property type="entry name" value="Flag_assembly_chemotaxis_eff"/>
</dbReference>
<evidence type="ECO:0000313" key="3">
    <source>
        <dbReference type="Proteomes" id="UP000077037"/>
    </source>
</evidence>
<protein>
    <submittedName>
        <fullName evidence="2">Type III secretion protein</fullName>
    </submittedName>
</protein>
<organism evidence="2 3">
    <name type="scientific">Bordetella ansorpii</name>
    <dbReference type="NCBI Taxonomy" id="288768"/>
    <lineage>
        <taxon>Bacteria</taxon>
        <taxon>Pseudomonadati</taxon>
        <taxon>Pseudomonadota</taxon>
        <taxon>Betaproteobacteria</taxon>
        <taxon>Burkholderiales</taxon>
        <taxon>Alcaligenaceae</taxon>
        <taxon>Bordetella</taxon>
    </lineage>
</organism>
<sequence length="168" mass="19707">MSVFDELLAIKRFREGQAELAVARQRQLHAQAEDAQVQAEDQLLKYQDWARQRERDMYGDLCSRTVRVREIEDVLAGVADLRQGEQRQHEQVAAARKHAEREADALAARRVDHRTASRMTEKFVELARMHLEAHLKELERKEDLEMEEAASVARDREDWESHEEYEPS</sequence>
<dbReference type="Pfam" id="PF07321">
    <property type="entry name" value="YscO"/>
    <property type="match status" value="1"/>
</dbReference>
<feature type="compositionally biased region" description="Basic and acidic residues" evidence="1">
    <location>
        <begin position="153"/>
        <end position="168"/>
    </location>
</feature>
<dbReference type="OrthoDB" id="8912010at2"/>
<dbReference type="Gene3D" id="1.10.287.1700">
    <property type="match status" value="1"/>
</dbReference>
<dbReference type="RefSeq" id="WP_066411036.1">
    <property type="nucleotide sequence ID" value="NZ_FKBS01000014.1"/>
</dbReference>
<name>A0A157NVM3_9BORD</name>
<gene>
    <name evidence="2" type="primary">bscO</name>
    <name evidence="2" type="ORF">SAMEA1982600_01997</name>
</gene>
<dbReference type="InterPro" id="IPR009929">
    <property type="entry name" value="T3SS_YscO"/>
</dbReference>
<reference evidence="2 3" key="1">
    <citation type="submission" date="2016-03" db="EMBL/GenBank/DDBJ databases">
        <authorList>
            <consortium name="Pathogen Informatics"/>
        </authorList>
    </citation>
    <scope>NUCLEOTIDE SEQUENCE [LARGE SCALE GENOMIC DNA]</scope>
    <source>
        <strain evidence="2 3">NCTC13364</strain>
    </source>
</reference>
<feature type="region of interest" description="Disordered" evidence="1">
    <location>
        <begin position="85"/>
        <end position="104"/>
    </location>
</feature>